<name>A0A0V1I3D6_9BILA</name>
<accession>A0A0V1I3D6</accession>
<dbReference type="Proteomes" id="UP000055024">
    <property type="component" value="Unassembled WGS sequence"/>
</dbReference>
<evidence type="ECO:0000256" key="1">
    <source>
        <dbReference type="SAM" id="MobiDB-lite"/>
    </source>
</evidence>
<keyword evidence="3" id="KW-1185">Reference proteome</keyword>
<protein>
    <submittedName>
        <fullName evidence="2">Uncharacterized protein</fullName>
    </submittedName>
</protein>
<proteinExistence type="predicted"/>
<sequence length="111" mass="13132">MPVPTTSGCCEKPDRNSDSQTTPPLTLMFYATHPKSAHDPPVGRDPHFENHWYRELLNKYPQLSKIHASRDFWKCKTICLFPTFIMRTNCKRDVMLLLNYWNSMLNNECRR</sequence>
<dbReference type="EMBL" id="JYDP01000007">
    <property type="protein sequence ID" value="KRZ17418.1"/>
    <property type="molecule type" value="Genomic_DNA"/>
</dbReference>
<feature type="region of interest" description="Disordered" evidence="1">
    <location>
        <begin position="1"/>
        <end position="23"/>
    </location>
</feature>
<gene>
    <name evidence="2" type="ORF">T11_14272</name>
</gene>
<dbReference type="AlphaFoldDB" id="A0A0V1I3D6"/>
<comment type="caution">
    <text evidence="2">The sequence shown here is derived from an EMBL/GenBank/DDBJ whole genome shotgun (WGS) entry which is preliminary data.</text>
</comment>
<reference evidence="2 3" key="1">
    <citation type="submission" date="2015-01" db="EMBL/GenBank/DDBJ databases">
        <title>Evolution of Trichinella species and genotypes.</title>
        <authorList>
            <person name="Korhonen P.K."/>
            <person name="Edoardo P."/>
            <person name="Giuseppe L.R."/>
            <person name="Gasser R.B."/>
        </authorList>
    </citation>
    <scope>NUCLEOTIDE SEQUENCE [LARGE SCALE GENOMIC DNA]</scope>
    <source>
        <strain evidence="2">ISS1029</strain>
    </source>
</reference>
<organism evidence="2 3">
    <name type="scientific">Trichinella zimbabwensis</name>
    <dbReference type="NCBI Taxonomy" id="268475"/>
    <lineage>
        <taxon>Eukaryota</taxon>
        <taxon>Metazoa</taxon>
        <taxon>Ecdysozoa</taxon>
        <taxon>Nematoda</taxon>
        <taxon>Enoplea</taxon>
        <taxon>Dorylaimia</taxon>
        <taxon>Trichinellida</taxon>
        <taxon>Trichinellidae</taxon>
        <taxon>Trichinella</taxon>
    </lineage>
</organism>
<evidence type="ECO:0000313" key="3">
    <source>
        <dbReference type="Proteomes" id="UP000055024"/>
    </source>
</evidence>
<evidence type="ECO:0000313" key="2">
    <source>
        <dbReference type="EMBL" id="KRZ17418.1"/>
    </source>
</evidence>